<dbReference type="FunFam" id="3.90.25.10:FF:000028">
    <property type="entry name" value="UDP-glucose 4-epimerase GalE"/>
    <property type="match status" value="1"/>
</dbReference>
<dbReference type="Pfam" id="PF01370">
    <property type="entry name" value="Epimerase"/>
    <property type="match status" value="1"/>
</dbReference>
<dbReference type="PANTHER" id="PTHR43725">
    <property type="entry name" value="UDP-GLUCOSE 4-EPIMERASE"/>
    <property type="match status" value="1"/>
</dbReference>
<dbReference type="Gene3D" id="3.90.25.10">
    <property type="entry name" value="UDP-galactose 4-epimerase, domain 1"/>
    <property type="match status" value="1"/>
</dbReference>
<evidence type="ECO:0000256" key="1">
    <source>
        <dbReference type="ARBA" id="ARBA00000083"/>
    </source>
</evidence>
<reference evidence="12 13" key="1">
    <citation type="submission" date="2019-03" db="EMBL/GenBank/DDBJ databases">
        <title>Draft genome of Gammaproteobacteria bacterium LSUCC0057, a member of the SAR92 clade.</title>
        <authorList>
            <person name="Lanclos V.C."/>
            <person name="Doiron C."/>
            <person name="Henson M.W."/>
            <person name="Thrash J.C."/>
        </authorList>
    </citation>
    <scope>NUCLEOTIDE SEQUENCE [LARGE SCALE GENOMIC DNA]</scope>
    <source>
        <strain evidence="12 13">LSUCC0057</strain>
    </source>
</reference>
<comment type="similarity">
    <text evidence="4 10">Belongs to the NAD(P)-dependent epimerase/dehydratase family.</text>
</comment>
<dbReference type="NCBIfam" id="TIGR01179">
    <property type="entry name" value="galE"/>
    <property type="match status" value="1"/>
</dbReference>
<evidence type="ECO:0000256" key="2">
    <source>
        <dbReference type="ARBA" id="ARBA00001911"/>
    </source>
</evidence>
<dbReference type="GO" id="GO:0003978">
    <property type="term" value="F:UDP-glucose 4-epimerase activity"/>
    <property type="evidence" value="ECO:0007669"/>
    <property type="project" value="UniProtKB-UniRule"/>
</dbReference>
<dbReference type="UniPathway" id="UPA00214"/>
<proteinExistence type="inferred from homology"/>
<evidence type="ECO:0000313" key="13">
    <source>
        <dbReference type="Proteomes" id="UP000298133"/>
    </source>
</evidence>
<organism evidence="12 13">
    <name type="scientific">Gammaproteobacteria bacterium LSUCC0057</name>
    <dbReference type="NCBI Taxonomy" id="2559237"/>
    <lineage>
        <taxon>Bacteria</taxon>
        <taxon>Pseudomonadati</taxon>
        <taxon>Pseudomonadota</taxon>
        <taxon>Gammaproteobacteria</taxon>
        <taxon>Cellvibrionales</taxon>
        <taxon>Porticoccaceae</taxon>
        <taxon>SAR92 clade</taxon>
    </lineage>
</organism>
<comment type="caution">
    <text evidence="12">The sequence shown here is derived from an EMBL/GenBank/DDBJ whole genome shotgun (WGS) entry which is preliminary data.</text>
</comment>
<evidence type="ECO:0000256" key="5">
    <source>
        <dbReference type="ARBA" id="ARBA00013189"/>
    </source>
</evidence>
<dbReference type="InterPro" id="IPR001509">
    <property type="entry name" value="Epimerase_deHydtase"/>
</dbReference>
<evidence type="ECO:0000256" key="10">
    <source>
        <dbReference type="RuleBase" id="RU366046"/>
    </source>
</evidence>
<comment type="pathway">
    <text evidence="3 10">Carbohydrate metabolism; galactose metabolism.</text>
</comment>
<dbReference type="Proteomes" id="UP000298133">
    <property type="component" value="Unassembled WGS sequence"/>
</dbReference>
<evidence type="ECO:0000256" key="7">
    <source>
        <dbReference type="ARBA" id="ARBA00023027"/>
    </source>
</evidence>
<dbReference type="PANTHER" id="PTHR43725:SF47">
    <property type="entry name" value="UDP-GLUCOSE 4-EPIMERASE"/>
    <property type="match status" value="1"/>
</dbReference>
<dbReference type="OrthoDB" id="9803010at2"/>
<keyword evidence="7 10" id="KW-0520">NAD</keyword>
<comment type="catalytic activity">
    <reaction evidence="1 10">
        <text>UDP-alpha-D-glucose = UDP-alpha-D-galactose</text>
        <dbReference type="Rhea" id="RHEA:22168"/>
        <dbReference type="ChEBI" id="CHEBI:58885"/>
        <dbReference type="ChEBI" id="CHEBI:66914"/>
        <dbReference type="EC" id="5.1.3.2"/>
    </reaction>
</comment>
<name>A0A4Y8UE55_9GAMM</name>
<keyword evidence="13" id="KW-1185">Reference proteome</keyword>
<dbReference type="EMBL" id="SPIA01000004">
    <property type="protein sequence ID" value="TFH67165.1"/>
    <property type="molecule type" value="Genomic_DNA"/>
</dbReference>
<dbReference type="GO" id="GO:0006012">
    <property type="term" value="P:galactose metabolic process"/>
    <property type="evidence" value="ECO:0007669"/>
    <property type="project" value="UniProtKB-UniPathway"/>
</dbReference>
<dbReference type="AlphaFoldDB" id="A0A4Y8UE55"/>
<dbReference type="NCBIfam" id="NF007956">
    <property type="entry name" value="PRK10675.1"/>
    <property type="match status" value="1"/>
</dbReference>
<dbReference type="InterPro" id="IPR005886">
    <property type="entry name" value="UDP_G4E"/>
</dbReference>
<evidence type="ECO:0000259" key="11">
    <source>
        <dbReference type="Pfam" id="PF01370"/>
    </source>
</evidence>
<feature type="domain" description="NAD-dependent epimerase/dehydratase" evidence="11">
    <location>
        <begin position="5"/>
        <end position="261"/>
    </location>
</feature>
<accession>A0A4Y8UE55</accession>
<evidence type="ECO:0000256" key="6">
    <source>
        <dbReference type="ARBA" id="ARBA00018569"/>
    </source>
</evidence>
<evidence type="ECO:0000256" key="4">
    <source>
        <dbReference type="ARBA" id="ARBA00007637"/>
    </source>
</evidence>
<evidence type="ECO:0000256" key="3">
    <source>
        <dbReference type="ARBA" id="ARBA00004947"/>
    </source>
</evidence>
<comment type="cofactor">
    <cofactor evidence="2 10">
        <name>NAD(+)</name>
        <dbReference type="ChEBI" id="CHEBI:57540"/>
    </cofactor>
</comment>
<dbReference type="CDD" id="cd05247">
    <property type="entry name" value="UDP_G4E_1_SDR_e"/>
    <property type="match status" value="1"/>
</dbReference>
<keyword evidence="8" id="KW-0299">Galactose metabolism</keyword>
<sequence>MTNTILVTGGAGYIGSHTVVELLNSGYQVVVLDNLSNASVTALQRVERLTGRTVSFIEGDVRDSGDLDALFAAHPIDAVIHFAALKAVGESVEKPLAYYDNNVTGLLSLLAAMQRAGVFKLVFSSSATVYGECNPIPYREPMPRSATSPYGWSKVICEQLLSDMAAADRRWQLLALRYFNPVGAHPSGEIGEDPEGIPNNLMPFISQVAVGRRAELAVFGDDYPTVDGTGVRDYLHVVDVARGHLAGLAALVAGFEAINLGAGRGYSVLEVIRAFEAASGVAIPYRIEPRRSGDIAEFYADASLAAQRLNWRAEKTLAQICADSWRWQRGNPDGYRS</sequence>
<dbReference type="InterPro" id="IPR036291">
    <property type="entry name" value="NAD(P)-bd_dom_sf"/>
</dbReference>
<evidence type="ECO:0000313" key="12">
    <source>
        <dbReference type="EMBL" id="TFH67165.1"/>
    </source>
</evidence>
<evidence type="ECO:0000256" key="8">
    <source>
        <dbReference type="ARBA" id="ARBA00023144"/>
    </source>
</evidence>
<protein>
    <recommendedName>
        <fullName evidence="6 10">UDP-glucose 4-epimerase</fullName>
        <ecNumber evidence="5 10">5.1.3.2</ecNumber>
    </recommendedName>
</protein>
<gene>
    <name evidence="12" type="primary">galE</name>
    <name evidence="12" type="ORF">E3W66_09045</name>
</gene>
<keyword evidence="9 10" id="KW-0413">Isomerase</keyword>
<evidence type="ECO:0000256" key="9">
    <source>
        <dbReference type="ARBA" id="ARBA00023235"/>
    </source>
</evidence>
<dbReference type="GO" id="GO:0005829">
    <property type="term" value="C:cytosol"/>
    <property type="evidence" value="ECO:0007669"/>
    <property type="project" value="TreeGrafter"/>
</dbReference>
<dbReference type="SUPFAM" id="SSF51735">
    <property type="entry name" value="NAD(P)-binding Rossmann-fold domains"/>
    <property type="match status" value="1"/>
</dbReference>
<keyword evidence="10" id="KW-0119">Carbohydrate metabolism</keyword>
<dbReference type="Gene3D" id="3.40.50.720">
    <property type="entry name" value="NAD(P)-binding Rossmann-like Domain"/>
    <property type="match status" value="1"/>
</dbReference>
<comment type="subunit">
    <text evidence="10">Homodimer.</text>
</comment>
<dbReference type="EC" id="5.1.3.2" evidence="5 10"/>